<dbReference type="PANTHER" id="PTHR33751:SF1">
    <property type="entry name" value="CBB3-TYPE CYTOCHROME C OXIDASE SUBUNIT FIXP"/>
    <property type="match status" value="1"/>
</dbReference>
<dbReference type="SUPFAM" id="SSF46626">
    <property type="entry name" value="Cytochrome c"/>
    <property type="match status" value="2"/>
</dbReference>
<evidence type="ECO:0000256" key="3">
    <source>
        <dbReference type="ARBA" id="ARBA00023004"/>
    </source>
</evidence>
<dbReference type="RefSeq" id="WP_069957952.1">
    <property type="nucleotide sequence ID" value="NZ_MCGG01000025.1"/>
</dbReference>
<sequence>MLKKIMTTAVLSCVAAAFIVVAVPTMVKAEDDSSIARGGMLYDKWFKVIGAQKPSETHKAWPAANTKKSGDVTWRCKSCHGWDMKGKDGAYAKGSYLTGIKGLGAMANADSAKIIAVIKDDTHGMGGMMADQDMMDLANFVSKGQFDMGTYIDYATKKVKGDVAKGAAYYNTVCAKCHGADGTLPKEMEETVGGLSNDNPWEIMHKIMNGQPAENMPAMRAFGPEVSADILAYAQSLPAKK</sequence>
<accession>A0A1E5Q7L7</accession>
<dbReference type="PROSITE" id="PS51007">
    <property type="entry name" value="CYTC"/>
    <property type="match status" value="2"/>
</dbReference>
<name>A0A1E5Q7L7_9PROT</name>
<evidence type="ECO:0000259" key="6">
    <source>
        <dbReference type="PROSITE" id="PS51007"/>
    </source>
</evidence>
<evidence type="ECO:0000256" key="4">
    <source>
        <dbReference type="PROSITE-ProRule" id="PRU00433"/>
    </source>
</evidence>
<evidence type="ECO:0000313" key="8">
    <source>
        <dbReference type="Proteomes" id="UP000095347"/>
    </source>
</evidence>
<evidence type="ECO:0000256" key="2">
    <source>
        <dbReference type="ARBA" id="ARBA00022723"/>
    </source>
</evidence>
<dbReference type="EMBL" id="MCGG01000025">
    <property type="protein sequence ID" value="OEJ67123.1"/>
    <property type="molecule type" value="Genomic_DNA"/>
</dbReference>
<feature type="domain" description="Cytochrome c" evidence="6">
    <location>
        <begin position="33"/>
        <end position="145"/>
    </location>
</feature>
<evidence type="ECO:0000256" key="1">
    <source>
        <dbReference type="ARBA" id="ARBA00022617"/>
    </source>
</evidence>
<dbReference type="GO" id="GO:0020037">
    <property type="term" value="F:heme binding"/>
    <property type="evidence" value="ECO:0007669"/>
    <property type="project" value="InterPro"/>
</dbReference>
<dbReference type="Pfam" id="PF13442">
    <property type="entry name" value="Cytochrome_CBB3"/>
    <property type="match status" value="1"/>
</dbReference>
<dbReference type="Pfam" id="PF00034">
    <property type="entry name" value="Cytochrom_C"/>
    <property type="match status" value="1"/>
</dbReference>
<dbReference type="Gene3D" id="1.10.760.10">
    <property type="entry name" value="Cytochrome c-like domain"/>
    <property type="match status" value="1"/>
</dbReference>
<feature type="signal peptide" evidence="5">
    <location>
        <begin position="1"/>
        <end position="22"/>
    </location>
</feature>
<evidence type="ECO:0000313" key="7">
    <source>
        <dbReference type="EMBL" id="OEJ67123.1"/>
    </source>
</evidence>
<dbReference type="GO" id="GO:0046872">
    <property type="term" value="F:metal ion binding"/>
    <property type="evidence" value="ECO:0007669"/>
    <property type="project" value="UniProtKB-KW"/>
</dbReference>
<comment type="caution">
    <text evidence="7">The sequence shown here is derived from an EMBL/GenBank/DDBJ whole genome shotgun (WGS) entry which is preliminary data.</text>
</comment>
<dbReference type="InterPro" id="IPR009056">
    <property type="entry name" value="Cyt_c-like_dom"/>
</dbReference>
<dbReference type="InterPro" id="IPR050597">
    <property type="entry name" value="Cytochrome_c_Oxidase_Subunit"/>
</dbReference>
<keyword evidence="8" id="KW-1185">Reference proteome</keyword>
<dbReference type="PANTHER" id="PTHR33751">
    <property type="entry name" value="CBB3-TYPE CYTOCHROME C OXIDASE SUBUNIT FIXP"/>
    <property type="match status" value="1"/>
</dbReference>
<dbReference type="STRING" id="28181.BEN30_10110"/>
<protein>
    <recommendedName>
        <fullName evidence="6">Cytochrome c domain-containing protein</fullName>
    </recommendedName>
</protein>
<organism evidence="7 8">
    <name type="scientific">Magnetovibrio blakemorei</name>
    <dbReference type="NCBI Taxonomy" id="28181"/>
    <lineage>
        <taxon>Bacteria</taxon>
        <taxon>Pseudomonadati</taxon>
        <taxon>Pseudomonadota</taxon>
        <taxon>Alphaproteobacteria</taxon>
        <taxon>Rhodospirillales</taxon>
        <taxon>Magnetovibrionaceae</taxon>
        <taxon>Magnetovibrio</taxon>
    </lineage>
</organism>
<evidence type="ECO:0000256" key="5">
    <source>
        <dbReference type="SAM" id="SignalP"/>
    </source>
</evidence>
<dbReference type="GO" id="GO:0009055">
    <property type="term" value="F:electron transfer activity"/>
    <property type="evidence" value="ECO:0007669"/>
    <property type="project" value="InterPro"/>
</dbReference>
<feature type="chain" id="PRO_5009184111" description="Cytochrome c domain-containing protein" evidence="5">
    <location>
        <begin position="23"/>
        <end position="241"/>
    </location>
</feature>
<reference evidence="8" key="1">
    <citation type="submission" date="2016-07" db="EMBL/GenBank/DDBJ databases">
        <authorList>
            <person name="Florea S."/>
            <person name="Webb J.S."/>
            <person name="Jaromczyk J."/>
            <person name="Schardl C.L."/>
        </authorList>
    </citation>
    <scope>NUCLEOTIDE SEQUENCE [LARGE SCALE GENOMIC DNA]</scope>
    <source>
        <strain evidence="8">MV-1</strain>
    </source>
</reference>
<dbReference type="InterPro" id="IPR036909">
    <property type="entry name" value="Cyt_c-like_dom_sf"/>
</dbReference>
<keyword evidence="5" id="KW-0732">Signal</keyword>
<keyword evidence="2 4" id="KW-0479">Metal-binding</keyword>
<dbReference type="Proteomes" id="UP000095347">
    <property type="component" value="Unassembled WGS sequence"/>
</dbReference>
<proteinExistence type="predicted"/>
<keyword evidence="3 4" id="KW-0408">Iron</keyword>
<dbReference type="AlphaFoldDB" id="A0A1E5Q7L7"/>
<dbReference type="OrthoDB" id="9811281at2"/>
<keyword evidence="1 4" id="KW-0349">Heme</keyword>
<feature type="domain" description="Cytochrome c" evidence="6">
    <location>
        <begin position="161"/>
        <end position="238"/>
    </location>
</feature>
<gene>
    <name evidence="7" type="ORF">BEN30_10110</name>
</gene>